<evidence type="ECO:0000256" key="9">
    <source>
        <dbReference type="ARBA" id="ARBA00093617"/>
    </source>
</evidence>
<feature type="region of interest" description="Disordered" evidence="11">
    <location>
        <begin position="24"/>
        <end position="44"/>
    </location>
</feature>
<feature type="domain" description="Protein O-mannosyl-transferase C-terminal four TM" evidence="13">
    <location>
        <begin position="370"/>
        <end position="562"/>
    </location>
</feature>
<evidence type="ECO:0000313" key="15">
    <source>
        <dbReference type="Proteomes" id="UP000238164"/>
    </source>
</evidence>
<keyword evidence="6 10" id="KW-0812">Transmembrane</keyword>
<keyword evidence="4 10" id="KW-0328">Glycosyltransferase</keyword>
<keyword evidence="7 10" id="KW-1133">Transmembrane helix</keyword>
<feature type="transmembrane region" description="Helical" evidence="10">
    <location>
        <begin position="283"/>
        <end position="300"/>
    </location>
</feature>
<evidence type="ECO:0000256" key="4">
    <source>
        <dbReference type="ARBA" id="ARBA00022676"/>
    </source>
</evidence>
<evidence type="ECO:0000313" key="14">
    <source>
        <dbReference type="EMBL" id="SPD88902.1"/>
    </source>
</evidence>
<name>A0A2N9JMS8_9ACTN</name>
<protein>
    <recommendedName>
        <fullName evidence="9 10">Polyprenol-phosphate-mannose--protein mannosyltransferase</fullName>
        <ecNumber evidence="10">2.4.1.-</ecNumber>
    </recommendedName>
</protein>
<feature type="transmembrane region" description="Helical" evidence="10">
    <location>
        <begin position="321"/>
        <end position="342"/>
    </location>
</feature>
<dbReference type="GO" id="GO:0004169">
    <property type="term" value="F:dolichyl-phosphate-mannose-protein mannosyltransferase activity"/>
    <property type="evidence" value="ECO:0007669"/>
    <property type="project" value="UniProtKB-UniRule"/>
</dbReference>
<dbReference type="InterPro" id="IPR003342">
    <property type="entry name" value="ArnT-like_N"/>
</dbReference>
<evidence type="ECO:0000256" key="11">
    <source>
        <dbReference type="SAM" id="MobiDB-lite"/>
    </source>
</evidence>
<reference evidence="14 15" key="1">
    <citation type="submission" date="2018-02" db="EMBL/GenBank/DDBJ databases">
        <authorList>
            <person name="Cohen D.B."/>
            <person name="Kent A.D."/>
        </authorList>
    </citation>
    <scope>NUCLEOTIDE SEQUENCE [LARGE SCALE GENOMIC DNA]</scope>
    <source>
        <strain evidence="14">1</strain>
    </source>
</reference>
<evidence type="ECO:0000256" key="7">
    <source>
        <dbReference type="ARBA" id="ARBA00022989"/>
    </source>
</evidence>
<keyword evidence="15" id="KW-1185">Reference proteome</keyword>
<evidence type="ECO:0000256" key="2">
    <source>
        <dbReference type="ARBA" id="ARBA00004922"/>
    </source>
</evidence>
<feature type="transmembrane region" description="Helical" evidence="10">
    <location>
        <begin position="64"/>
        <end position="83"/>
    </location>
</feature>
<evidence type="ECO:0000259" key="12">
    <source>
        <dbReference type="Pfam" id="PF02366"/>
    </source>
</evidence>
<comment type="pathway">
    <text evidence="2 10">Protein modification; protein glycosylation.</text>
</comment>
<feature type="transmembrane region" description="Helical" evidence="10">
    <location>
        <begin position="188"/>
        <end position="209"/>
    </location>
</feature>
<evidence type="ECO:0000256" key="10">
    <source>
        <dbReference type="RuleBase" id="RU367007"/>
    </source>
</evidence>
<accession>A0A2N9JMS8</accession>
<evidence type="ECO:0000256" key="1">
    <source>
        <dbReference type="ARBA" id="ARBA00004127"/>
    </source>
</evidence>
<dbReference type="Pfam" id="PF16192">
    <property type="entry name" value="PMT_4TMC"/>
    <property type="match status" value="1"/>
</dbReference>
<comment type="subcellular location">
    <subcellularLocation>
        <location evidence="10">Cell membrane</location>
    </subcellularLocation>
    <subcellularLocation>
        <location evidence="1">Endomembrane system</location>
        <topology evidence="1">Multi-pass membrane protein</topology>
    </subcellularLocation>
</comment>
<feature type="transmembrane region" description="Helical" evidence="10">
    <location>
        <begin position="522"/>
        <end position="543"/>
    </location>
</feature>
<dbReference type="UniPathway" id="UPA00378"/>
<dbReference type="Pfam" id="PF02366">
    <property type="entry name" value="PMT"/>
    <property type="match status" value="1"/>
</dbReference>
<keyword evidence="5 10" id="KW-0808">Transferase</keyword>
<feature type="transmembrane region" description="Helical" evidence="10">
    <location>
        <begin position="215"/>
        <end position="234"/>
    </location>
</feature>
<dbReference type="EMBL" id="LT985188">
    <property type="protein sequence ID" value="SPD88902.1"/>
    <property type="molecule type" value="Genomic_DNA"/>
</dbReference>
<dbReference type="AlphaFoldDB" id="A0A2N9JMS8"/>
<dbReference type="GO" id="GO:0012505">
    <property type="term" value="C:endomembrane system"/>
    <property type="evidence" value="ECO:0007669"/>
    <property type="project" value="UniProtKB-SubCell"/>
</dbReference>
<comment type="similarity">
    <text evidence="3 10">Belongs to the glycosyltransferase 39 family.</text>
</comment>
<evidence type="ECO:0000256" key="6">
    <source>
        <dbReference type="ARBA" id="ARBA00022692"/>
    </source>
</evidence>
<dbReference type="Proteomes" id="UP000238164">
    <property type="component" value="Chromosome 1"/>
</dbReference>
<dbReference type="InterPro" id="IPR032421">
    <property type="entry name" value="PMT_4TMC"/>
</dbReference>
<dbReference type="PANTHER" id="PTHR10050">
    <property type="entry name" value="DOLICHYL-PHOSPHATE-MANNOSE--PROTEIN MANNOSYLTRANSFERASE"/>
    <property type="match status" value="1"/>
</dbReference>
<feature type="transmembrane region" description="Helical" evidence="10">
    <location>
        <begin position="487"/>
        <end position="510"/>
    </location>
</feature>
<evidence type="ECO:0000256" key="5">
    <source>
        <dbReference type="ARBA" id="ARBA00022679"/>
    </source>
</evidence>
<dbReference type="KEGG" id="mgg:MPLG2_3872"/>
<dbReference type="EC" id="2.4.1.-" evidence="10"/>
<evidence type="ECO:0000259" key="13">
    <source>
        <dbReference type="Pfam" id="PF16192"/>
    </source>
</evidence>
<organism evidence="14 15">
    <name type="scientific">Micropruina glycogenica</name>
    <dbReference type="NCBI Taxonomy" id="75385"/>
    <lineage>
        <taxon>Bacteria</taxon>
        <taxon>Bacillati</taxon>
        <taxon>Actinomycetota</taxon>
        <taxon>Actinomycetes</taxon>
        <taxon>Propionibacteriales</taxon>
        <taxon>Nocardioidaceae</taxon>
        <taxon>Micropruina</taxon>
    </lineage>
</organism>
<feature type="compositionally biased region" description="Basic and acidic residues" evidence="11">
    <location>
        <begin position="35"/>
        <end position="44"/>
    </location>
</feature>
<gene>
    <name evidence="14" type="ORF">MPLG2_3872</name>
</gene>
<comment type="function">
    <text evidence="10">Protein O-mannosyltransferase that catalyzes the transfer of a single mannose residue from a polyprenol phospho-mannosyl lipidic donor to the hydroxyl group of selected serine and threonine residues in acceptor proteins.</text>
</comment>
<dbReference type="GO" id="GO:0005886">
    <property type="term" value="C:plasma membrane"/>
    <property type="evidence" value="ECO:0007669"/>
    <property type="project" value="UniProtKB-SubCell"/>
</dbReference>
<sequence>MTEATRTSAVEPVAVDDGAAARAETASADWTAPSKARDDGWRGSANRDDLSTVQRLRDGRMTDAAVGWAVTLTITLLAFLIRIQNLGYPKNLVFDETYYAKDAWSLLKFGYERNWPDDANAQVVAGTPDVYSSTAEFVVHPPLGKWLIAVGEHWFGMNAFGWRFMACVFGSLLVFATIRLARRLSRSTLIGGIAGLLLTLDGLAFVMSRTALLDIFQSFFLVAAVACCVADRDWYRHRLADALEHRGQHDFHGEFGPIVWLRPWRFAAGVMFGAALACKWNSVFVLAVFGVLSVLWDVGARRLAGANWRSWLAVLIDGIPAFVRMVVVAVAVYVSTWIPWLLGTGGYNRDWGLKNPDHPWVKAFGEGFASLIYFHKEIYEFHTGDYINKATHPYDAHPLGWLAMVRPTGFDAVNDIKPGTDGCVGPENCIRVISAMGTPVLWWMAAIALVVCAVWWIGGRDWRFGVPVLGAMATYLPWFNYTDRPLFFFYSITIIPFTVIGLALVMGLILGPANSPGRRRGAMIVGVAIALVALNFAYIYPVLTDQLLPYSEWLSRMWLRSWI</sequence>
<evidence type="ECO:0000256" key="8">
    <source>
        <dbReference type="ARBA" id="ARBA00023136"/>
    </source>
</evidence>
<dbReference type="PANTHER" id="PTHR10050:SF46">
    <property type="entry name" value="PROTEIN O-MANNOSYL-TRANSFERASE 2"/>
    <property type="match status" value="1"/>
</dbReference>
<dbReference type="InterPro" id="IPR027005">
    <property type="entry name" value="PMT-like"/>
</dbReference>
<evidence type="ECO:0000256" key="3">
    <source>
        <dbReference type="ARBA" id="ARBA00007222"/>
    </source>
</evidence>
<proteinExistence type="inferred from homology"/>
<keyword evidence="10" id="KW-1003">Cell membrane</keyword>
<feature type="domain" description="ArnT-like N-terminal" evidence="12">
    <location>
        <begin position="73"/>
        <end position="340"/>
    </location>
</feature>
<keyword evidence="8 10" id="KW-0472">Membrane</keyword>
<feature type="transmembrane region" description="Helical" evidence="10">
    <location>
        <begin position="440"/>
        <end position="457"/>
    </location>
</feature>
<feature type="transmembrane region" description="Helical" evidence="10">
    <location>
        <begin position="160"/>
        <end position="181"/>
    </location>
</feature>